<keyword evidence="5" id="KW-0805">Transcription regulation</keyword>
<sequence length="229" mass="26485">MNLNLEMSSTGSFGKMSSKQHHSQHKKTGKPYLKEKRRPELGKSSSSILVNSTSSWKKSSKETSSSSGATKPWSQNKDKPGKTTPYAVFAEHKARTGVEMSFCGFYWHSNRLAKKGTDYIFDQGKQDFQRLQENGVIKWNECREIMFNFKKTMDQGYRNMLWHMGMNKEKCEKCIYWDNMYSQHLARVKEEKECNEPVPCISDPNKELPELTDEEMILSMDMDTDASSE</sequence>
<protein>
    <recommendedName>
        <fullName evidence="3">Non-structural protein NP-1</fullName>
    </recommendedName>
</protein>
<proteinExistence type="inferred from homology"/>
<evidence type="ECO:0000256" key="9">
    <source>
        <dbReference type="SAM" id="MobiDB-lite"/>
    </source>
</evidence>
<name>A0AAE8BCV1_9VIRU</name>
<dbReference type="Proteomes" id="UP001260649">
    <property type="component" value="Segment"/>
</dbReference>
<dbReference type="InterPro" id="IPR021075">
    <property type="entry name" value="Bocavirus_NP1"/>
</dbReference>
<evidence type="ECO:0000256" key="7">
    <source>
        <dbReference type="ARBA" id="ARBA00023163"/>
    </source>
</evidence>
<evidence type="ECO:0000256" key="3">
    <source>
        <dbReference type="ARBA" id="ARBA00020315"/>
    </source>
</evidence>
<reference evidence="11" key="1">
    <citation type="journal article" date="2021" name="Viruses">
        <title>New Parvoviruses and Picornavirus in Tissues and Feces of Foals with Interstitial Pneumonia.</title>
        <authorList>
            <person name="Altan E."/>
            <person name="Hui A."/>
            <person name="Li Y."/>
            <person name="Pesavento P."/>
            <person name="Asin J."/>
            <person name="Crossley B."/>
            <person name="Deng X."/>
            <person name="Uzal F.A."/>
            <person name="Delwart E."/>
        </authorList>
    </citation>
    <scope>NUCLEOTIDE SEQUENCE [LARGE SCALE GENOMIC DNA]</scope>
    <source>
        <strain evidence="11">EqPV/B5053</strain>
    </source>
</reference>
<dbReference type="GO" id="GO:0042025">
    <property type="term" value="C:host cell nucleus"/>
    <property type="evidence" value="ECO:0007669"/>
    <property type="project" value="UniProtKB-SubCell"/>
</dbReference>
<feature type="region of interest" description="Disordered" evidence="9">
    <location>
        <begin position="1"/>
        <end position="82"/>
    </location>
</feature>
<feature type="compositionally biased region" description="Polar residues" evidence="9">
    <location>
        <begin position="1"/>
        <end position="17"/>
    </location>
</feature>
<comment type="subcellular location">
    <subcellularLocation>
        <location evidence="1">Host nucleus</location>
    </subcellularLocation>
</comment>
<evidence type="ECO:0000256" key="1">
    <source>
        <dbReference type="ARBA" id="ARBA00004147"/>
    </source>
</evidence>
<keyword evidence="6" id="KW-0010">Activator</keyword>
<feature type="compositionally biased region" description="Basic residues" evidence="9">
    <location>
        <begin position="18"/>
        <end position="29"/>
    </location>
</feature>
<organism evidence="10 11">
    <name type="scientific">Equine bocaparvovirus</name>
    <dbReference type="NCBI Taxonomy" id="2862740"/>
    <lineage>
        <taxon>Viruses</taxon>
        <taxon>Monodnaviria</taxon>
        <taxon>Shotokuvirae</taxon>
        <taxon>Cossaviricota</taxon>
        <taxon>Quintoviricetes</taxon>
        <taxon>Piccovirales</taxon>
        <taxon>Parvoviridae</taxon>
        <taxon>Parvovirinae</taxon>
        <taxon>Bocaparvovirus</taxon>
        <taxon>Bocaparvovirus ungulate10</taxon>
    </lineage>
</organism>
<keyword evidence="4" id="KW-1048">Host nucleus</keyword>
<dbReference type="EMBL" id="MW915584">
    <property type="protein sequence ID" value="QYA18266.1"/>
    <property type="molecule type" value="Genomic_DNA"/>
</dbReference>
<evidence type="ECO:0000256" key="2">
    <source>
        <dbReference type="ARBA" id="ARBA00007126"/>
    </source>
</evidence>
<evidence type="ECO:0000313" key="10">
    <source>
        <dbReference type="EMBL" id="QYA18266.1"/>
    </source>
</evidence>
<evidence type="ECO:0000256" key="5">
    <source>
        <dbReference type="ARBA" id="ARBA00023015"/>
    </source>
</evidence>
<feature type="compositionally biased region" description="Low complexity" evidence="9">
    <location>
        <begin position="44"/>
        <end position="67"/>
    </location>
</feature>
<evidence type="ECO:0000256" key="6">
    <source>
        <dbReference type="ARBA" id="ARBA00023159"/>
    </source>
</evidence>
<evidence type="ECO:0000256" key="8">
    <source>
        <dbReference type="ARBA" id="ARBA00045895"/>
    </source>
</evidence>
<keyword evidence="7" id="KW-0804">Transcription</keyword>
<feature type="compositionally biased region" description="Basic and acidic residues" evidence="9">
    <location>
        <begin position="32"/>
        <end position="41"/>
    </location>
</feature>
<dbReference type="Pfam" id="PF11733">
    <property type="entry name" value="NP1-WLL"/>
    <property type="match status" value="1"/>
</dbReference>
<evidence type="ECO:0000256" key="4">
    <source>
        <dbReference type="ARBA" id="ARBA00022562"/>
    </source>
</evidence>
<evidence type="ECO:0000313" key="11">
    <source>
        <dbReference type="Proteomes" id="UP001260649"/>
    </source>
</evidence>
<comment type="function">
    <text evidence="8">Required for the expression of the capsid proteins. Performs the splicing and internal polyadenylation of the viral capsid-encoding mRNA precursor, which allows its maturation and expression. Transactivates the viral promoter.</text>
</comment>
<keyword evidence="11" id="KW-1185">Reference proteome</keyword>
<comment type="similarity">
    <text evidence="2">Belongs to the Bocaparvovirus Non-structural protein NP-1 family.</text>
</comment>
<accession>A0AAE8BCV1</accession>